<dbReference type="InterPro" id="IPR043128">
    <property type="entry name" value="Rev_trsase/Diguanyl_cyclase"/>
</dbReference>
<dbReference type="STRING" id="197479.BFW38_05255"/>
<dbReference type="GO" id="GO:0005886">
    <property type="term" value="C:plasma membrane"/>
    <property type="evidence" value="ECO:0007669"/>
    <property type="project" value="TreeGrafter"/>
</dbReference>
<dbReference type="NCBIfam" id="TIGR00254">
    <property type="entry name" value="GGDEF"/>
    <property type="match status" value="1"/>
</dbReference>
<dbReference type="SUPFAM" id="SSF46458">
    <property type="entry name" value="Globin-like"/>
    <property type="match status" value="1"/>
</dbReference>
<comment type="cofactor">
    <cofactor evidence="1">
        <name>Mg(2+)</name>
        <dbReference type="ChEBI" id="CHEBI:18420"/>
    </cofactor>
</comment>
<dbReference type="InterPro" id="IPR000160">
    <property type="entry name" value="GGDEF_dom"/>
</dbReference>
<dbReference type="RefSeq" id="WP_068997437.1">
    <property type="nucleotide sequence ID" value="NZ_MDTQ01000001.1"/>
</dbReference>
<dbReference type="Pfam" id="PF11563">
    <property type="entry name" value="Protoglobin"/>
    <property type="match status" value="1"/>
</dbReference>
<dbReference type="PANTHER" id="PTHR45138:SF9">
    <property type="entry name" value="DIGUANYLATE CYCLASE DGCM-RELATED"/>
    <property type="match status" value="1"/>
</dbReference>
<dbReference type="InterPro" id="IPR050469">
    <property type="entry name" value="Diguanylate_Cyclase"/>
</dbReference>
<evidence type="ECO:0000256" key="2">
    <source>
        <dbReference type="ARBA" id="ARBA00012528"/>
    </source>
</evidence>
<dbReference type="GO" id="GO:1902201">
    <property type="term" value="P:negative regulation of bacterial-type flagellum-dependent cell motility"/>
    <property type="evidence" value="ECO:0007669"/>
    <property type="project" value="TreeGrafter"/>
</dbReference>
<name>A0A1E2V863_9GAMM</name>
<evidence type="ECO:0000256" key="1">
    <source>
        <dbReference type="ARBA" id="ARBA00001946"/>
    </source>
</evidence>
<feature type="domain" description="GGDEF" evidence="6">
    <location>
        <begin position="328"/>
        <end position="461"/>
    </location>
</feature>
<dbReference type="PROSITE" id="PS50887">
    <property type="entry name" value="GGDEF"/>
    <property type="match status" value="1"/>
</dbReference>
<sequence length="461" mass="52179">MSGLQQVYLGNIYTPQHNALLDRILPRLTPAFPALATRFYDELTRDENARHFISSEIVERRLRHELQDWLRVTLSPHQPDEVAEIIALQRHVGHVHARIDIPMALVDASMLILKQGCFMHLLEAMPHDGELYEAFMLVNSLLEASLSIINEAYLDALVDNERNAQALRGNISGQEIAFEIERVRAKLFSWLSEAMMAIMAGDHLDPYSLQRSDFGLWIIHKLDMVSPDKALVDKIRELLDQVYQRLSQRQLQECEQQATVAMGAQRRALCEELNHIVSEAAWLLADIAEAIVASWSKEDSLTHLIDRRFLGPVLQKETQHALAMTEHPPYSLLLLDVDHFKSVNDRFGHQAGDRVLSAVANTIRHAVRVSDYCFRYGGEEFLILLPECPGDKAVVVAEKLRLALAEQRIMVDDQRTIQVTASIGVCQFVGHPDYLETIKVADAALYEAKHGGRNLVIRKGP</sequence>
<protein>
    <recommendedName>
        <fullName evidence="3">Diguanylate cyclase DosC</fullName>
        <ecNumber evidence="2">2.7.7.65</ecNumber>
    </recommendedName>
    <alternativeName>
        <fullName evidence="4">Direct oxygen-sensing cyclase</fullName>
    </alternativeName>
</protein>
<gene>
    <name evidence="7" type="ORF">BFW38_05255</name>
</gene>
<dbReference type="FunFam" id="3.30.70.270:FF:000001">
    <property type="entry name" value="Diguanylate cyclase domain protein"/>
    <property type="match status" value="1"/>
</dbReference>
<evidence type="ECO:0000313" key="7">
    <source>
        <dbReference type="EMBL" id="ODC03042.1"/>
    </source>
</evidence>
<evidence type="ECO:0000256" key="5">
    <source>
        <dbReference type="ARBA" id="ARBA00034247"/>
    </source>
</evidence>
<evidence type="ECO:0000256" key="4">
    <source>
        <dbReference type="ARBA" id="ARBA00029839"/>
    </source>
</evidence>
<evidence type="ECO:0000256" key="3">
    <source>
        <dbReference type="ARBA" id="ARBA00015125"/>
    </source>
</evidence>
<accession>A0A1E2V863</accession>
<dbReference type="EC" id="2.7.7.65" evidence="2"/>
<dbReference type="Gene3D" id="1.10.490.10">
    <property type="entry name" value="Globins"/>
    <property type="match status" value="1"/>
</dbReference>
<reference evidence="7 8" key="1">
    <citation type="submission" date="2016-08" db="EMBL/GenBank/DDBJ databases">
        <authorList>
            <person name="Seilhamer J.J."/>
        </authorList>
    </citation>
    <scope>NUCLEOTIDE SEQUENCE [LARGE SCALE GENOMIC DNA]</scope>
    <source>
        <strain evidence="7 8">PH27A</strain>
    </source>
</reference>
<dbReference type="InterPro" id="IPR029787">
    <property type="entry name" value="Nucleotide_cyclase"/>
</dbReference>
<evidence type="ECO:0000313" key="8">
    <source>
        <dbReference type="Proteomes" id="UP000094291"/>
    </source>
</evidence>
<dbReference type="InterPro" id="IPR012292">
    <property type="entry name" value="Globin/Proto"/>
</dbReference>
<evidence type="ECO:0000259" key="6">
    <source>
        <dbReference type="PROSITE" id="PS50887"/>
    </source>
</evidence>
<dbReference type="Gene3D" id="3.30.70.270">
    <property type="match status" value="1"/>
</dbReference>
<dbReference type="SUPFAM" id="SSF55073">
    <property type="entry name" value="Nucleotide cyclase"/>
    <property type="match status" value="1"/>
</dbReference>
<dbReference type="Pfam" id="PF00990">
    <property type="entry name" value="GGDEF"/>
    <property type="match status" value="1"/>
</dbReference>
<proteinExistence type="predicted"/>
<dbReference type="Pfam" id="PF21118">
    <property type="entry name" value="DosC_2nd"/>
    <property type="match status" value="1"/>
</dbReference>
<dbReference type="InterPro" id="IPR048442">
    <property type="entry name" value="DosC_2nd"/>
</dbReference>
<dbReference type="InterPro" id="IPR009050">
    <property type="entry name" value="Globin-like_sf"/>
</dbReference>
<dbReference type="GO" id="GO:0020037">
    <property type="term" value="F:heme binding"/>
    <property type="evidence" value="ECO:0007669"/>
    <property type="project" value="InterPro"/>
</dbReference>
<organism evidence="7 8">
    <name type="scientific">Terasakiispira papahanaumokuakeensis</name>
    <dbReference type="NCBI Taxonomy" id="197479"/>
    <lineage>
        <taxon>Bacteria</taxon>
        <taxon>Pseudomonadati</taxon>
        <taxon>Pseudomonadota</taxon>
        <taxon>Gammaproteobacteria</taxon>
        <taxon>Oceanospirillales</taxon>
        <taxon>Terasakiispira</taxon>
    </lineage>
</organism>
<dbReference type="PANTHER" id="PTHR45138">
    <property type="entry name" value="REGULATORY COMPONENTS OF SENSORY TRANSDUCTION SYSTEM"/>
    <property type="match status" value="1"/>
</dbReference>
<dbReference type="EMBL" id="MDTQ01000001">
    <property type="protein sequence ID" value="ODC03042.1"/>
    <property type="molecule type" value="Genomic_DNA"/>
</dbReference>
<dbReference type="GO" id="GO:0052621">
    <property type="term" value="F:diguanylate cyclase activity"/>
    <property type="evidence" value="ECO:0007669"/>
    <property type="project" value="UniProtKB-EC"/>
</dbReference>
<keyword evidence="8" id="KW-1185">Reference proteome</keyword>
<comment type="catalytic activity">
    <reaction evidence="5">
        <text>2 GTP = 3',3'-c-di-GMP + 2 diphosphate</text>
        <dbReference type="Rhea" id="RHEA:24898"/>
        <dbReference type="ChEBI" id="CHEBI:33019"/>
        <dbReference type="ChEBI" id="CHEBI:37565"/>
        <dbReference type="ChEBI" id="CHEBI:58805"/>
        <dbReference type="EC" id="2.7.7.65"/>
    </reaction>
</comment>
<dbReference type="CDD" id="cd01949">
    <property type="entry name" value="GGDEF"/>
    <property type="match status" value="1"/>
</dbReference>
<comment type="caution">
    <text evidence="7">The sequence shown here is derived from an EMBL/GenBank/DDBJ whole genome shotgun (WGS) entry which is preliminary data.</text>
</comment>
<dbReference type="AlphaFoldDB" id="A0A1E2V863"/>
<dbReference type="Proteomes" id="UP000094291">
    <property type="component" value="Unassembled WGS sequence"/>
</dbReference>
<dbReference type="GO" id="GO:0043709">
    <property type="term" value="P:cell adhesion involved in single-species biofilm formation"/>
    <property type="evidence" value="ECO:0007669"/>
    <property type="project" value="TreeGrafter"/>
</dbReference>
<dbReference type="SMART" id="SM00267">
    <property type="entry name" value="GGDEF"/>
    <property type="match status" value="1"/>
</dbReference>
<dbReference type="GO" id="GO:0019825">
    <property type="term" value="F:oxygen binding"/>
    <property type="evidence" value="ECO:0007669"/>
    <property type="project" value="InterPro"/>
</dbReference>
<dbReference type="InterPro" id="IPR044398">
    <property type="entry name" value="Globin-sensor_dom"/>
</dbReference>
<dbReference type="OrthoDB" id="9812260at2"/>